<dbReference type="OMA" id="THHKHGK"/>
<accession>Q0D004</accession>
<proteinExistence type="predicted"/>
<gene>
    <name evidence="1" type="ORF">ATEG_00730</name>
</gene>
<name>Q0D004_ASPTN</name>
<evidence type="ECO:0000313" key="2">
    <source>
        <dbReference type="Proteomes" id="UP000007963"/>
    </source>
</evidence>
<dbReference type="eggNOG" id="ENOG502ST1T">
    <property type="taxonomic scope" value="Eukaryota"/>
</dbReference>
<dbReference type="GeneID" id="4355485"/>
<reference evidence="2" key="1">
    <citation type="submission" date="2005-09" db="EMBL/GenBank/DDBJ databases">
        <title>Annotation of the Aspergillus terreus NIH2624 genome.</title>
        <authorList>
            <person name="Birren B.W."/>
            <person name="Lander E.S."/>
            <person name="Galagan J.E."/>
            <person name="Nusbaum C."/>
            <person name="Devon K."/>
            <person name="Henn M."/>
            <person name="Ma L.-J."/>
            <person name="Jaffe D.B."/>
            <person name="Butler J."/>
            <person name="Alvarez P."/>
            <person name="Gnerre S."/>
            <person name="Grabherr M."/>
            <person name="Kleber M."/>
            <person name="Mauceli E.W."/>
            <person name="Brockman W."/>
            <person name="Rounsley S."/>
            <person name="Young S.K."/>
            <person name="LaButti K."/>
            <person name="Pushparaj V."/>
            <person name="DeCaprio D."/>
            <person name="Crawford M."/>
            <person name="Koehrsen M."/>
            <person name="Engels R."/>
            <person name="Montgomery P."/>
            <person name="Pearson M."/>
            <person name="Howarth C."/>
            <person name="Larson L."/>
            <person name="Luoma S."/>
            <person name="White J."/>
            <person name="Alvarado L."/>
            <person name="Kodira C.D."/>
            <person name="Zeng Q."/>
            <person name="Oleary S."/>
            <person name="Yandava C."/>
            <person name="Denning D.W."/>
            <person name="Nierman W.C."/>
            <person name="Milne T."/>
            <person name="Madden K."/>
        </authorList>
    </citation>
    <scope>NUCLEOTIDE SEQUENCE [LARGE SCALE GENOMIC DNA]</scope>
    <source>
        <strain evidence="2">NIH 2624 / FGSC A1156</strain>
    </source>
</reference>
<dbReference type="RefSeq" id="XP_001210816.1">
    <property type="nucleotide sequence ID" value="XM_001210816.1"/>
</dbReference>
<organism evidence="1 2">
    <name type="scientific">Aspergillus terreus (strain NIH 2624 / FGSC A1156)</name>
    <dbReference type="NCBI Taxonomy" id="341663"/>
    <lineage>
        <taxon>Eukaryota</taxon>
        <taxon>Fungi</taxon>
        <taxon>Dikarya</taxon>
        <taxon>Ascomycota</taxon>
        <taxon>Pezizomycotina</taxon>
        <taxon>Eurotiomycetes</taxon>
        <taxon>Eurotiomycetidae</taxon>
        <taxon>Eurotiales</taxon>
        <taxon>Aspergillaceae</taxon>
        <taxon>Aspergillus</taxon>
        <taxon>Aspergillus subgen. Circumdati</taxon>
    </lineage>
</organism>
<dbReference type="HOGENOM" id="CLU_082183_0_0_1"/>
<evidence type="ECO:0000313" key="1">
    <source>
        <dbReference type="EMBL" id="EAU39376.1"/>
    </source>
</evidence>
<dbReference type="Proteomes" id="UP000007963">
    <property type="component" value="Unassembled WGS sequence"/>
</dbReference>
<protein>
    <submittedName>
        <fullName evidence="1">Uncharacterized protein</fullName>
    </submittedName>
</protein>
<dbReference type="AlphaFoldDB" id="Q0D004"/>
<dbReference type="EMBL" id="CH476594">
    <property type="protein sequence ID" value="EAU39376.1"/>
    <property type="molecule type" value="Genomic_DNA"/>
</dbReference>
<dbReference type="OrthoDB" id="3880401at2759"/>
<sequence length="228" mass="25170">MAAPIPENLYHVILSTSHISKDPNNVIEKVRIPGTYVSLLAAKAAAHTCLYDAGYEREFFAEYETKKEVFEAENLPERQGLAVYAVAQDGTQFRVRIDTTPNERQLQTDCEDGRVSAPLYYVIQTIVEYGSGPEATSEVRELSVQGTFENYREARQHAETVLLSEEDKVGKDSYAAYDEAAADATDCGYGENVVVHATGQYGENYLISVIQTQELKGVALAEAAMRIG</sequence>
<dbReference type="VEuPathDB" id="FungiDB:ATEG_00730"/>